<gene>
    <name evidence="4" type="ORF">FB45DRAFT_986858</name>
</gene>
<protein>
    <submittedName>
        <fullName evidence="4">Kinase-like domain-containing protein</fullName>
    </submittedName>
</protein>
<dbReference type="PANTHER" id="PTHR24346:SF30">
    <property type="entry name" value="MATERNAL EMBRYONIC LEUCINE ZIPPER KINASE"/>
    <property type="match status" value="1"/>
</dbReference>
<dbReference type="GO" id="GO:0035556">
    <property type="term" value="P:intracellular signal transduction"/>
    <property type="evidence" value="ECO:0007669"/>
    <property type="project" value="TreeGrafter"/>
</dbReference>
<reference evidence="4" key="1">
    <citation type="submission" date="2023-03" db="EMBL/GenBank/DDBJ databases">
        <title>Massive genome expansion in bonnet fungi (Mycena s.s.) driven by repeated elements and novel gene families across ecological guilds.</title>
        <authorList>
            <consortium name="Lawrence Berkeley National Laboratory"/>
            <person name="Harder C.B."/>
            <person name="Miyauchi S."/>
            <person name="Viragh M."/>
            <person name="Kuo A."/>
            <person name="Thoen E."/>
            <person name="Andreopoulos B."/>
            <person name="Lu D."/>
            <person name="Skrede I."/>
            <person name="Drula E."/>
            <person name="Henrissat B."/>
            <person name="Morin E."/>
            <person name="Kohler A."/>
            <person name="Barry K."/>
            <person name="LaButti K."/>
            <person name="Morin E."/>
            <person name="Salamov A."/>
            <person name="Lipzen A."/>
            <person name="Mereny Z."/>
            <person name="Hegedus B."/>
            <person name="Baldrian P."/>
            <person name="Stursova M."/>
            <person name="Weitz H."/>
            <person name="Taylor A."/>
            <person name="Grigoriev I.V."/>
            <person name="Nagy L.G."/>
            <person name="Martin F."/>
            <person name="Kauserud H."/>
        </authorList>
    </citation>
    <scope>NUCLEOTIDE SEQUENCE</scope>
    <source>
        <strain evidence="4">9284</strain>
    </source>
</reference>
<dbReference type="PANTHER" id="PTHR24346">
    <property type="entry name" value="MAP/MICROTUBULE AFFINITY-REGULATING KINASE"/>
    <property type="match status" value="1"/>
</dbReference>
<comment type="caution">
    <text evidence="4">The sequence shown here is derived from an EMBL/GenBank/DDBJ whole genome shotgun (WGS) entry which is preliminary data.</text>
</comment>
<keyword evidence="5" id="KW-1185">Reference proteome</keyword>
<keyword evidence="4" id="KW-0418">Kinase</keyword>
<evidence type="ECO:0000256" key="2">
    <source>
        <dbReference type="ARBA" id="ARBA00022840"/>
    </source>
</evidence>
<organism evidence="4 5">
    <name type="scientific">Roridomyces roridus</name>
    <dbReference type="NCBI Taxonomy" id="1738132"/>
    <lineage>
        <taxon>Eukaryota</taxon>
        <taxon>Fungi</taxon>
        <taxon>Dikarya</taxon>
        <taxon>Basidiomycota</taxon>
        <taxon>Agaricomycotina</taxon>
        <taxon>Agaricomycetes</taxon>
        <taxon>Agaricomycetidae</taxon>
        <taxon>Agaricales</taxon>
        <taxon>Marasmiineae</taxon>
        <taxon>Mycenaceae</taxon>
        <taxon>Roridomyces</taxon>
    </lineage>
</organism>
<dbReference type="GO" id="GO:0004674">
    <property type="term" value="F:protein serine/threonine kinase activity"/>
    <property type="evidence" value="ECO:0007669"/>
    <property type="project" value="TreeGrafter"/>
</dbReference>
<name>A0AAD7FZP0_9AGAR</name>
<keyword evidence="2" id="KW-0067">ATP-binding</keyword>
<keyword evidence="1" id="KW-0547">Nucleotide-binding</keyword>
<dbReference type="InterPro" id="IPR008271">
    <property type="entry name" value="Ser/Thr_kinase_AS"/>
</dbReference>
<dbReference type="GO" id="GO:0005524">
    <property type="term" value="F:ATP binding"/>
    <property type="evidence" value="ECO:0007669"/>
    <property type="project" value="UniProtKB-KW"/>
</dbReference>
<dbReference type="SUPFAM" id="SSF56112">
    <property type="entry name" value="Protein kinase-like (PK-like)"/>
    <property type="match status" value="1"/>
</dbReference>
<evidence type="ECO:0000256" key="1">
    <source>
        <dbReference type="ARBA" id="ARBA00022741"/>
    </source>
</evidence>
<dbReference type="Proteomes" id="UP001221142">
    <property type="component" value="Unassembled WGS sequence"/>
</dbReference>
<evidence type="ECO:0000313" key="5">
    <source>
        <dbReference type="Proteomes" id="UP001221142"/>
    </source>
</evidence>
<dbReference type="PROSITE" id="PS50011">
    <property type="entry name" value="PROTEIN_KINASE_DOM"/>
    <property type="match status" value="1"/>
</dbReference>
<feature type="domain" description="Protein kinase" evidence="3">
    <location>
        <begin position="73"/>
        <end position="338"/>
    </location>
</feature>
<dbReference type="InterPro" id="IPR011009">
    <property type="entry name" value="Kinase-like_dom_sf"/>
</dbReference>
<dbReference type="GO" id="GO:0005737">
    <property type="term" value="C:cytoplasm"/>
    <property type="evidence" value="ECO:0007669"/>
    <property type="project" value="TreeGrafter"/>
</dbReference>
<dbReference type="PROSITE" id="PS00108">
    <property type="entry name" value="PROTEIN_KINASE_ST"/>
    <property type="match status" value="1"/>
</dbReference>
<dbReference type="AlphaFoldDB" id="A0AAD7FZP0"/>
<evidence type="ECO:0000313" key="4">
    <source>
        <dbReference type="EMBL" id="KAJ7646848.1"/>
    </source>
</evidence>
<keyword evidence="4" id="KW-0808">Transferase</keyword>
<accession>A0AAD7FZP0</accession>
<dbReference type="SMART" id="SM00220">
    <property type="entry name" value="S_TKc"/>
    <property type="match status" value="1"/>
</dbReference>
<proteinExistence type="predicted"/>
<sequence>MKAAVEHLPSSHEPTTNDPFLRQLEEHWNSGRLPQDEIFWREHYSWLKECGYLLRSRYAPGWTAPWTDPKNVRKATEGDVMPPFGVVADATRISDGLTVLIKKSDPLRNDAPIFHEGRIFRKVSSEPMASHPKNRCIQMIEILPVPDDNKFELIVMPFYYDWMLIPFGSVGEVLEFFAQIFEGLQFMHNNHMWHGDIKSDNILMDASPLFVEPVHPWKPRWTRDLSRFSRFKNQNRLEHPVKCHLIDFDLSGLESPRKSGTHGVPKFEDPDDMKPFDPFPVDVFYLGNLIRTHFTEGEPAYTIKKKRGFEFMHDLVTDMLNTDPAKRPDMDQVVHRFTELKAGLSEWKLRSRFASVDEDPVIRIFKSTAHWSRQFFFTLRGVPPIPTP</sequence>
<evidence type="ECO:0000259" key="3">
    <source>
        <dbReference type="PROSITE" id="PS50011"/>
    </source>
</evidence>
<dbReference type="InterPro" id="IPR000719">
    <property type="entry name" value="Prot_kinase_dom"/>
</dbReference>
<dbReference type="EMBL" id="JARKIF010000002">
    <property type="protein sequence ID" value="KAJ7646848.1"/>
    <property type="molecule type" value="Genomic_DNA"/>
</dbReference>
<dbReference type="Gene3D" id="1.10.510.10">
    <property type="entry name" value="Transferase(Phosphotransferase) domain 1"/>
    <property type="match status" value="1"/>
</dbReference>